<protein>
    <submittedName>
        <fullName evidence="6">Uncharacterized protein</fullName>
    </submittedName>
</protein>
<evidence type="ECO:0000313" key="7">
    <source>
        <dbReference type="Proteomes" id="UP000076154"/>
    </source>
</evidence>
<dbReference type="Gene3D" id="1.20.120.1780">
    <property type="entry name" value="UbiA prenyltransferase"/>
    <property type="match status" value="1"/>
</dbReference>
<keyword evidence="7" id="KW-1185">Reference proteome</keyword>
<dbReference type="Proteomes" id="UP000076154">
    <property type="component" value="Unassembled WGS sequence"/>
</dbReference>
<dbReference type="AlphaFoldDB" id="A0A369JI55"/>
<feature type="transmembrane region" description="Helical" evidence="5">
    <location>
        <begin position="60"/>
        <end position="87"/>
    </location>
</feature>
<accession>A0A369JI55</accession>
<dbReference type="EMBL" id="LUEZ02000101">
    <property type="protein sequence ID" value="RDB18516.1"/>
    <property type="molecule type" value="Genomic_DNA"/>
</dbReference>
<evidence type="ECO:0000256" key="5">
    <source>
        <dbReference type="SAM" id="Phobius"/>
    </source>
</evidence>
<evidence type="ECO:0000256" key="3">
    <source>
        <dbReference type="ARBA" id="ARBA00022989"/>
    </source>
</evidence>
<comment type="caution">
    <text evidence="6">The sequence shown here is derived from an EMBL/GenBank/DDBJ whole genome shotgun (WGS) entry which is preliminary data.</text>
</comment>
<keyword evidence="3 5" id="KW-1133">Transmembrane helix</keyword>
<dbReference type="InParanoid" id="A0A369JI55"/>
<evidence type="ECO:0000256" key="4">
    <source>
        <dbReference type="ARBA" id="ARBA00023136"/>
    </source>
</evidence>
<comment type="subcellular location">
    <subcellularLocation>
        <location evidence="1">Membrane</location>
        <topology evidence="1">Multi-pass membrane protein</topology>
    </subcellularLocation>
</comment>
<evidence type="ECO:0000313" key="6">
    <source>
        <dbReference type="EMBL" id="RDB18516.1"/>
    </source>
</evidence>
<sequence>MKSESQVLAVAVWAGLLTHIADLRDIKGDAAVGRKTLPLAFGDITSRWILTFLLMPTALYALWLGDVIAAAPTTIMALHVFLGYRLMHHGNPRYDHKTYMIYTYIFCFILATIAAHGSNVKIPGGLWGYVERSIKSTSLV</sequence>
<feature type="transmembrane region" description="Helical" evidence="5">
    <location>
        <begin position="99"/>
        <end position="117"/>
    </location>
</feature>
<dbReference type="OrthoDB" id="434972at2759"/>
<keyword evidence="2 5" id="KW-0812">Transmembrane</keyword>
<gene>
    <name evidence="6" type="ORF">Hypma_000226</name>
</gene>
<dbReference type="Pfam" id="PF01040">
    <property type="entry name" value="UbiA"/>
    <property type="match status" value="1"/>
</dbReference>
<keyword evidence="4 5" id="KW-0472">Membrane</keyword>
<dbReference type="STRING" id="39966.A0A369JI55"/>
<name>A0A369JI55_HYPMA</name>
<evidence type="ECO:0000256" key="2">
    <source>
        <dbReference type="ARBA" id="ARBA00022692"/>
    </source>
</evidence>
<organism evidence="6 7">
    <name type="scientific">Hypsizygus marmoreus</name>
    <name type="common">White beech mushroom</name>
    <name type="synonym">Agaricus marmoreus</name>
    <dbReference type="NCBI Taxonomy" id="39966"/>
    <lineage>
        <taxon>Eukaryota</taxon>
        <taxon>Fungi</taxon>
        <taxon>Dikarya</taxon>
        <taxon>Basidiomycota</taxon>
        <taxon>Agaricomycotina</taxon>
        <taxon>Agaricomycetes</taxon>
        <taxon>Agaricomycetidae</taxon>
        <taxon>Agaricales</taxon>
        <taxon>Tricholomatineae</taxon>
        <taxon>Lyophyllaceae</taxon>
        <taxon>Hypsizygus</taxon>
    </lineage>
</organism>
<dbReference type="GO" id="GO:0016020">
    <property type="term" value="C:membrane"/>
    <property type="evidence" value="ECO:0007669"/>
    <property type="project" value="UniProtKB-SubCell"/>
</dbReference>
<reference evidence="6" key="1">
    <citation type="submission" date="2018-04" db="EMBL/GenBank/DDBJ databases">
        <title>Whole genome sequencing of Hypsizygus marmoreus.</title>
        <authorList>
            <person name="Choi I.-G."/>
            <person name="Min B."/>
            <person name="Kim J.-G."/>
            <person name="Kim S."/>
            <person name="Oh Y.-L."/>
            <person name="Kong W.-S."/>
            <person name="Park H."/>
            <person name="Jeong J."/>
            <person name="Song E.-S."/>
        </authorList>
    </citation>
    <scope>NUCLEOTIDE SEQUENCE [LARGE SCALE GENOMIC DNA]</scope>
    <source>
        <strain evidence="6">51987-8</strain>
    </source>
</reference>
<evidence type="ECO:0000256" key="1">
    <source>
        <dbReference type="ARBA" id="ARBA00004141"/>
    </source>
</evidence>
<dbReference type="InterPro" id="IPR000537">
    <property type="entry name" value="UbiA_prenyltransferase"/>
</dbReference>
<proteinExistence type="predicted"/>
<dbReference type="GO" id="GO:0016765">
    <property type="term" value="F:transferase activity, transferring alkyl or aryl (other than methyl) groups"/>
    <property type="evidence" value="ECO:0007669"/>
    <property type="project" value="InterPro"/>
</dbReference>